<reference evidence="1" key="1">
    <citation type="submission" date="2024-05" db="EMBL/GenBank/DDBJ databases">
        <title>Whole genome shotgun sequence of Streptomyces hydrogenans NBRC 13475.</title>
        <authorList>
            <person name="Komaki H."/>
            <person name="Tamura T."/>
        </authorList>
    </citation>
    <scope>NUCLEOTIDE SEQUENCE</scope>
    <source>
        <strain evidence="1">NBRC 13475</strain>
    </source>
</reference>
<keyword evidence="2" id="KW-1185">Reference proteome</keyword>
<evidence type="ECO:0000313" key="2">
    <source>
        <dbReference type="Proteomes" id="UP001052739"/>
    </source>
</evidence>
<dbReference type="Proteomes" id="UP001052739">
    <property type="component" value="Unassembled WGS sequence"/>
</dbReference>
<protein>
    <recommendedName>
        <fullName evidence="3">Lipoprotein</fullName>
    </recommendedName>
</protein>
<name>A0ABQ3PGN4_9ACTN</name>
<evidence type="ECO:0008006" key="3">
    <source>
        <dbReference type="Google" id="ProtNLM"/>
    </source>
</evidence>
<proteinExistence type="predicted"/>
<organism evidence="1 2">
    <name type="scientific">Streptomyces hydrogenans</name>
    <dbReference type="NCBI Taxonomy" id="1873719"/>
    <lineage>
        <taxon>Bacteria</taxon>
        <taxon>Bacillati</taxon>
        <taxon>Actinomycetota</taxon>
        <taxon>Actinomycetes</taxon>
        <taxon>Kitasatosporales</taxon>
        <taxon>Streptomycetaceae</taxon>
        <taxon>Streptomyces</taxon>
    </lineage>
</organism>
<accession>A0ABQ3PGN4</accession>
<dbReference type="EMBL" id="BNDW01000041">
    <property type="protein sequence ID" value="GHI24178.1"/>
    <property type="molecule type" value="Genomic_DNA"/>
</dbReference>
<sequence>MRKLLIAAGGVIATGCVAALAFGWGPFAPGTITTDRLAGAWKGSGGESLEFRKDGTFCAAHFPIERSPEQRVDTCGTWSLSDDHGTDQGIDLDFTTPSYAMMGMVRVSGPEGRNGLYVDWNVDDASDRLELHRES</sequence>
<gene>
    <name evidence="1" type="ORF">Shyd_55490</name>
</gene>
<comment type="caution">
    <text evidence="1">The sequence shown here is derived from an EMBL/GenBank/DDBJ whole genome shotgun (WGS) entry which is preliminary data.</text>
</comment>
<evidence type="ECO:0000313" key="1">
    <source>
        <dbReference type="EMBL" id="GHI24178.1"/>
    </source>
</evidence>
<dbReference type="PROSITE" id="PS51257">
    <property type="entry name" value="PROKAR_LIPOPROTEIN"/>
    <property type="match status" value="1"/>
</dbReference>